<dbReference type="Pfam" id="PF01978">
    <property type="entry name" value="TrmB"/>
    <property type="match status" value="1"/>
</dbReference>
<dbReference type="AlphaFoldDB" id="A0A1F8GRN5"/>
<comment type="caution">
    <text evidence="2">The sequence shown here is derived from an EMBL/GenBank/DDBJ whole genome shotgun (WGS) entry which is preliminary data.</text>
</comment>
<dbReference type="Proteomes" id="UP000179047">
    <property type="component" value="Unassembled WGS sequence"/>
</dbReference>
<reference evidence="2 3" key="1">
    <citation type="journal article" date="2016" name="Nat. Commun.">
        <title>Thousands of microbial genomes shed light on interconnected biogeochemical processes in an aquifer system.</title>
        <authorList>
            <person name="Anantharaman K."/>
            <person name="Brown C.T."/>
            <person name="Hug L.A."/>
            <person name="Sharon I."/>
            <person name="Castelle C.J."/>
            <person name="Probst A.J."/>
            <person name="Thomas B.C."/>
            <person name="Singh A."/>
            <person name="Wilkins M.J."/>
            <person name="Karaoz U."/>
            <person name="Brodie E.L."/>
            <person name="Williams K.H."/>
            <person name="Hubbard S.S."/>
            <person name="Banfield J.F."/>
        </authorList>
    </citation>
    <scope>NUCLEOTIDE SEQUENCE [LARGE SCALE GENOMIC DNA]</scope>
</reference>
<dbReference type="PANTHER" id="PTHR34293:SF1">
    <property type="entry name" value="HTH-TYPE TRANSCRIPTIONAL REGULATOR TRMBL2"/>
    <property type="match status" value="1"/>
</dbReference>
<gene>
    <name evidence="2" type="ORF">A3A33_04010</name>
</gene>
<dbReference type="Gene3D" id="1.10.10.10">
    <property type="entry name" value="Winged helix-like DNA-binding domain superfamily/Winged helix DNA-binding domain"/>
    <property type="match status" value="1"/>
</dbReference>
<protein>
    <recommendedName>
        <fullName evidence="1">Transcription regulator TrmB N-terminal domain-containing protein</fullName>
    </recommendedName>
</protein>
<evidence type="ECO:0000259" key="1">
    <source>
        <dbReference type="Pfam" id="PF01978"/>
    </source>
</evidence>
<dbReference type="InterPro" id="IPR036390">
    <property type="entry name" value="WH_DNA-bd_sf"/>
</dbReference>
<proteinExistence type="predicted"/>
<dbReference type="STRING" id="1802701.A3A33_04010"/>
<dbReference type="InterPro" id="IPR002831">
    <property type="entry name" value="Tscrpt_reg_TrmB_N"/>
</dbReference>
<dbReference type="InterPro" id="IPR036388">
    <property type="entry name" value="WH-like_DNA-bd_sf"/>
</dbReference>
<dbReference type="EMBL" id="MGKP01000024">
    <property type="protein sequence ID" value="OGN28074.1"/>
    <property type="molecule type" value="Genomic_DNA"/>
</dbReference>
<name>A0A1F8GRN5_9BACT</name>
<accession>A0A1F8GRN5</accession>
<evidence type="ECO:0000313" key="2">
    <source>
        <dbReference type="EMBL" id="OGN28074.1"/>
    </source>
</evidence>
<feature type="domain" description="Transcription regulator TrmB N-terminal" evidence="1">
    <location>
        <begin position="7"/>
        <end position="75"/>
    </location>
</feature>
<dbReference type="PANTHER" id="PTHR34293">
    <property type="entry name" value="HTH-TYPE TRANSCRIPTIONAL REGULATOR TRMBL2"/>
    <property type="match status" value="1"/>
</dbReference>
<dbReference type="SUPFAM" id="SSF46785">
    <property type="entry name" value="Winged helix' DNA-binding domain"/>
    <property type="match status" value="1"/>
</dbReference>
<organism evidence="2 3">
    <name type="scientific">Candidatus Yanofskybacteria bacterium RIFCSPLOWO2_01_FULL_49_25</name>
    <dbReference type="NCBI Taxonomy" id="1802701"/>
    <lineage>
        <taxon>Bacteria</taxon>
        <taxon>Candidatus Yanofskyibacteriota</taxon>
    </lineage>
</organism>
<sequence length="239" mass="27390">MDIKEKLKEIGLNSSESAMYVYLLKNGLATPPQIAKGTKIARTNTYNILRKLQERALIQRQKNRKRFAYLAKNPESLLRHAEHIRQTTEDLLPDLKALHKTSAHKPSIQFYEGWDEVKEIYLSSLEAESIHAIGSLQKLDTVASKFLSEYQHQIKKRRIIFHDVLTAESRTTGEAMKRFVGELYDVRYLNARFGDLPTDILIWNDQVALISLEDPVFGTVITSKHLAQTFQALHASLKS</sequence>
<dbReference type="InterPro" id="IPR051797">
    <property type="entry name" value="TrmB-like"/>
</dbReference>
<evidence type="ECO:0000313" key="3">
    <source>
        <dbReference type="Proteomes" id="UP000179047"/>
    </source>
</evidence>